<accession>A0ABQ5W0H7</accession>
<name>A0ABQ5W0H7_9HYPH</name>
<keyword evidence="2" id="KW-1185">Reference proteome</keyword>
<dbReference type="EMBL" id="BSNS01000003">
    <property type="protein sequence ID" value="GLQ53313.1"/>
    <property type="molecule type" value="Genomic_DNA"/>
</dbReference>
<evidence type="ECO:0000313" key="2">
    <source>
        <dbReference type="Proteomes" id="UP001156691"/>
    </source>
</evidence>
<reference evidence="2" key="1">
    <citation type="journal article" date="2019" name="Int. J. Syst. Evol. Microbiol.">
        <title>The Global Catalogue of Microorganisms (GCM) 10K type strain sequencing project: providing services to taxonomists for standard genome sequencing and annotation.</title>
        <authorList>
            <consortium name="The Broad Institute Genomics Platform"/>
            <consortium name="The Broad Institute Genome Sequencing Center for Infectious Disease"/>
            <person name="Wu L."/>
            <person name="Ma J."/>
        </authorList>
    </citation>
    <scope>NUCLEOTIDE SEQUENCE [LARGE SCALE GENOMIC DNA]</scope>
    <source>
        <strain evidence="2">NBRC 112416</strain>
    </source>
</reference>
<organism evidence="1 2">
    <name type="scientific">Devosia nitrariae</name>
    <dbReference type="NCBI Taxonomy" id="2071872"/>
    <lineage>
        <taxon>Bacteria</taxon>
        <taxon>Pseudomonadati</taxon>
        <taxon>Pseudomonadota</taxon>
        <taxon>Alphaproteobacteria</taxon>
        <taxon>Hyphomicrobiales</taxon>
        <taxon>Devosiaceae</taxon>
        <taxon>Devosia</taxon>
    </lineage>
</organism>
<evidence type="ECO:0000313" key="1">
    <source>
        <dbReference type="EMBL" id="GLQ53313.1"/>
    </source>
</evidence>
<proteinExistence type="predicted"/>
<protein>
    <submittedName>
        <fullName evidence="1">Uncharacterized protein</fullName>
    </submittedName>
</protein>
<gene>
    <name evidence="1" type="ORF">GCM10010862_05710</name>
</gene>
<dbReference type="Proteomes" id="UP001156691">
    <property type="component" value="Unassembled WGS sequence"/>
</dbReference>
<sequence length="119" mass="13052">MRWCNEKSSTQQIELLALAIVLAKHPSGGGPTFVSTDWRSATTVVQNMRCTVWQQNDISTQQLLRCSRLRILDNGSALDYHVVGNLVLRSLAPGNSPRGTVGAAELELTRNGDDLEEMA</sequence>
<comment type="caution">
    <text evidence="1">The sequence shown here is derived from an EMBL/GenBank/DDBJ whole genome shotgun (WGS) entry which is preliminary data.</text>
</comment>